<organism evidence="3 4">
    <name type="scientific">Bordetella flabilis</name>
    <dbReference type="NCBI Taxonomy" id="463014"/>
    <lineage>
        <taxon>Bacteria</taxon>
        <taxon>Pseudomonadati</taxon>
        <taxon>Pseudomonadota</taxon>
        <taxon>Betaproteobacteria</taxon>
        <taxon>Burkholderiales</taxon>
        <taxon>Alcaligenaceae</taxon>
        <taxon>Bordetella</taxon>
    </lineage>
</organism>
<reference evidence="3 4" key="1">
    <citation type="submission" date="2016-06" db="EMBL/GenBank/DDBJ databases">
        <title>Complete genome sequences of Bordetella bronchialis and Bordetella flabilis.</title>
        <authorList>
            <person name="LiPuma J.J."/>
            <person name="Spilker T."/>
        </authorList>
    </citation>
    <scope>NUCLEOTIDE SEQUENCE [LARGE SCALE GENOMIC DNA]</scope>
    <source>
        <strain evidence="3 4">AU10664</strain>
    </source>
</reference>
<feature type="region of interest" description="Disordered" evidence="1">
    <location>
        <begin position="2377"/>
        <end position="2411"/>
    </location>
</feature>
<evidence type="ECO:0000313" key="3">
    <source>
        <dbReference type="EMBL" id="ANN76578.1"/>
    </source>
</evidence>
<dbReference type="InterPro" id="IPR036465">
    <property type="entry name" value="vWFA_dom_sf"/>
</dbReference>
<dbReference type="Gene3D" id="2.150.10.10">
    <property type="entry name" value="Serralysin-like metalloprotease, C-terminal"/>
    <property type="match status" value="1"/>
</dbReference>
<accession>A0A193GAC0</accession>
<dbReference type="STRING" id="463014.BAU07_05110"/>
<dbReference type="GO" id="GO:0005509">
    <property type="term" value="F:calcium ion binding"/>
    <property type="evidence" value="ECO:0007669"/>
    <property type="project" value="InterPro"/>
</dbReference>
<name>A0A193GAC0_9BORD</name>
<evidence type="ECO:0000256" key="1">
    <source>
        <dbReference type="SAM" id="MobiDB-lite"/>
    </source>
</evidence>
<evidence type="ECO:0000313" key="4">
    <source>
        <dbReference type="Proteomes" id="UP000091926"/>
    </source>
</evidence>
<dbReference type="Pfam" id="PF13519">
    <property type="entry name" value="VWA_2"/>
    <property type="match status" value="1"/>
</dbReference>
<feature type="compositionally biased region" description="Basic and acidic residues" evidence="1">
    <location>
        <begin position="2162"/>
        <end position="2171"/>
    </location>
</feature>
<proteinExistence type="predicted"/>
<dbReference type="Pfam" id="PF17803">
    <property type="entry name" value="Cadherin_4"/>
    <property type="match status" value="9"/>
</dbReference>
<dbReference type="Proteomes" id="UP000091926">
    <property type="component" value="Chromosome"/>
</dbReference>
<dbReference type="InterPro" id="IPR002035">
    <property type="entry name" value="VWF_A"/>
</dbReference>
<dbReference type="SUPFAM" id="SSF101908">
    <property type="entry name" value="Putative isomerase YbhE"/>
    <property type="match status" value="1"/>
</dbReference>
<dbReference type="NCBIfam" id="TIGR03661">
    <property type="entry name" value="T1SS_VCA0849"/>
    <property type="match status" value="1"/>
</dbReference>
<dbReference type="Gene3D" id="2.60.40.10">
    <property type="entry name" value="Immunoglobulins"/>
    <property type="match status" value="14"/>
</dbReference>
<feature type="region of interest" description="Disordered" evidence="1">
    <location>
        <begin position="2157"/>
        <end position="2178"/>
    </location>
</feature>
<dbReference type="Pfam" id="PF00353">
    <property type="entry name" value="HemolysinCabind"/>
    <property type="match status" value="3"/>
</dbReference>
<dbReference type="SUPFAM" id="SSF53300">
    <property type="entry name" value="vWA-like"/>
    <property type="match status" value="1"/>
</dbReference>
<dbReference type="InterPro" id="IPR013783">
    <property type="entry name" value="Ig-like_fold"/>
</dbReference>
<evidence type="ECO:0000259" key="2">
    <source>
        <dbReference type="PROSITE" id="PS50234"/>
    </source>
</evidence>
<dbReference type="NCBIfam" id="TIGR01965">
    <property type="entry name" value="VCBS_repeat"/>
    <property type="match status" value="14"/>
</dbReference>
<dbReference type="InterPro" id="IPR019960">
    <property type="entry name" value="T1SS_VCA0849"/>
</dbReference>
<dbReference type="EMBL" id="CP016172">
    <property type="protein sequence ID" value="ANN76578.1"/>
    <property type="molecule type" value="Genomic_DNA"/>
</dbReference>
<dbReference type="CDD" id="cd00198">
    <property type="entry name" value="vWFA"/>
    <property type="match status" value="1"/>
</dbReference>
<dbReference type="KEGG" id="bfz:BAU07_05110"/>
<dbReference type="InterPro" id="IPR010221">
    <property type="entry name" value="VCBS_dom"/>
</dbReference>
<keyword evidence="4" id="KW-1185">Reference proteome</keyword>
<dbReference type="SUPFAM" id="SSF51120">
    <property type="entry name" value="beta-Roll"/>
    <property type="match status" value="1"/>
</dbReference>
<dbReference type="PRINTS" id="PR00313">
    <property type="entry name" value="CABNDNGRPT"/>
</dbReference>
<dbReference type="InterPro" id="IPR040853">
    <property type="entry name" value="RapA2_cadherin-like"/>
</dbReference>
<feature type="domain" description="VWFA" evidence="2">
    <location>
        <begin position="1953"/>
        <end position="2122"/>
    </location>
</feature>
<dbReference type="PROSITE" id="PS50234">
    <property type="entry name" value="VWFA"/>
    <property type="match status" value="1"/>
</dbReference>
<protein>
    <recommendedName>
        <fullName evidence="2">VWFA domain-containing protein</fullName>
    </recommendedName>
</protein>
<dbReference type="Gene3D" id="3.40.50.410">
    <property type="entry name" value="von Willebrand factor, type A domain"/>
    <property type="match status" value="1"/>
</dbReference>
<dbReference type="InterPro" id="IPR001343">
    <property type="entry name" value="Hemolysn_Ca-bd"/>
</dbReference>
<dbReference type="InterPro" id="IPR011049">
    <property type="entry name" value="Serralysin-like_metalloprot_C"/>
</dbReference>
<gene>
    <name evidence="3" type="ORF">BAU07_05110</name>
</gene>
<dbReference type="SMART" id="SM00327">
    <property type="entry name" value="VWA"/>
    <property type="match status" value="1"/>
</dbReference>
<sequence length="2565" mass="266469">MNVTGQAWIRNPDGSLSMLQAGSRIPPGAEMFTAPGASVAVRMEGGMPVLIGGDPQPATDAHQAGRNEQAPSTAVAAPVEDEWPDRTPIAHVQQALADDEQRARVIASGDNDGGNSFVRVGRIVETAGNPLLLGSLRAVHPDVHGSLESRSAASMPPRAGKELEATDAGAEKTTVAHHAVVGQGALEVPPKREASMAENHIPRLTGGTAELTEDVDVDASTGLLVSGGRLGIVDEDAGQSSFRPDARFEGGTGNGDMPLGILVFNADGSYTYSVDNAHPTVQALNAGERIVETYIVTSQDGSATSTITVVIKGTNDVPVLRSGTAELTEDLDVDAASGLLTARGQLIIADADAGQGRFQVDARFDGSTANGNAPLGTLVFNADGSYIYSVDNATPEIQALKAGERIVETYSVTSVDGTATGTITIVINGTNDVPHLSSGTAELTEDQDVDEATGLLTATGQLTIADQDAGQDSFRPHARFDGSTGNGNAPLGALVFNADGSYTYAIDNANPAIQALNAGERIVETYTVASGDGTASSTIGIVIHGTNDLPQLSSGTAELTEDLDMDASTGLLRAQGQLTIVDADTGQSRVRPQAHFDGSTGNGNTPLGTLVLRSDGSYTYSVDNAHPAIQALDAGERIVESYSVTSLDGTTTSTITIIIHGARDTPRLSSGTSELTEDLGVDEATGLLTTTGRLSITDQDAGQSSFQPEARFEGSTGNGNLALGALVFNTDGSYTYSVSNAHPAVQALKAGERIVETYTVTSLDGTATSTITIVIHGANDVPQLSSGTSEITEDLNVDESTGLITVKGQLTIADADAGQGSFQPHARFDGSTGNSNAPLGVLAFNADGAYTYTIDNAKPEIQSLKAGERVVETYTVTSLDGTATSTITIVIHGTNDVPQLSTGTSEITEDLDVEETTGLLTAKGQLTIADQDAGQDSFQPQARFDGSTGNGNAPLGTLVFNPDGSYTYTVDNARPEIQALKAGERILETYTVTSLDGTAASTITIAINGANDPADITVRYMRHPFGRGGANDHGVVVEDETIRTSGTLQVRDVDAGEDRFAAQDKVAGLYGAFSIAENGSWYYLLNNDDPAVQALGAGQTMIERFTVSSLDGTALHTVTVTIKGSNDIPGIGSGASAVTEDHDVADGRLTTHGQLTIADRDEGESRFQPHARFDGSTGNGNAPLGTLVFNPDGSYTYTVDNTNAAVQALKAGESIIETYTVTSLDGTKTGTITITLHGTDDGAAIAPHDPGDPRIPGSASDHGMVTEDVQDTTGGKLDIHDADAGQNGFVAQTLHAGNHGSFSIDESGNWTYTLANSDPAVQALGAGRTLTEKFTVSSTDGSAQHAVTVTIVGTNDVPVLSSGTVDLTEDFGVDEATGMLSARGRLTIADHDAGQSAFQPEARFNGSTGNGNLPLGTLVFSADGSYTYNVENGHPSLQGLKAGERIIETYTITSQDGTATSTITIAINGTEDGATITPHSPDSDTGQVVEDVAYTTGGRLDVQDPDPGQSQLVAQPNTPGQHGTFTIDANGNWTYDLNNSDPLVQQLSKGETLVEKFTVSSVDGSARHEVTVTIVGTNDIPTISGVSTGATAEDGASKVTGQLSVADVDIRDGHTWTVDGNPKGTYGYLAVDATGKWTYAVDTPATQALAAGQEVQDVFTIKTDDGHGGTATQTITVNITGTNDIPVIKPHASGGDRGLVIEDARPSAQGKLDITDADQGQAFFKPQTVQDGYGTFTVDANGNWTYTLDNDHPAVQALSGNDTLGPRTFTVTSQDGTTTHTVTVNIAGTNDAPSSADNAATVRLGQSHTFGINEFAFSDSHGEHDSLQSVVVTRTPDSGGLALNGQAVTQGQVIRAADIAAGKLAYTPATDGKDTSFGFAVRDTGGTDQGGRDTSAGYSFGMATHNLVVGGNEGSGGGGQGGTVPLSGGSGDDVIVGDKGGAQTTVIPGKSYNIALIVDLSDSMAAGLDSSQKPAPGQEKISLLKAALVNLVNNLEKYADGAVNLTLIGFGQTAHTIKSISGLSASNVKELIAEIGKISADHGETNYESALAMAVAWFKEQRAIDPAGNQYENVTYFLSDGMPSRTNGLRPDIADDERVLADTLKACEPLKEISAVRTIGVGVPPSSEPFFRLMGNTPERGPESARAYRQTQIWDPFELADPDPRHGERPEPAVAHTPSVHLDSGSALIFMVKFQPRGEDGYTWVLQRATANGWEEVHPEHGIYRGSNVNAVRTPSVTEAGEYRLMFELHDRTPDGHAATIAVSGLSRVDVTTITGPAGETLNVHKAADLEAALNRGLIKTERLAPGDDTIVGGDGADLIFGDTPNTDALSWAGHQSGTHDGQGMDALAGYLAAATGHSPTAEELYDYIKQHTDTLNVRDDTHGGNDSIRGGNGDDSIYGQGGNDHLHGEAGRNFLHGGAGNDTLIAGDEGDVLIGGRDHDLLLGGKGGDSFRWEQGDQGTREAPALDTIRNFSTDAVSRGGDVLDLRDLLDDPAEGDLTRYLHFTKEGNGTAIQVNTAGTGPNNGFDQKITLENVDLTNNGMLHDAAIIKDLMLKGNLLCEGQV</sequence>